<feature type="region of interest" description="Disordered" evidence="5">
    <location>
        <begin position="355"/>
        <end position="405"/>
    </location>
</feature>
<evidence type="ECO:0000256" key="3">
    <source>
        <dbReference type="ARBA" id="ARBA00023054"/>
    </source>
</evidence>
<feature type="region of interest" description="Disordered" evidence="5">
    <location>
        <begin position="488"/>
        <end position="521"/>
    </location>
</feature>
<dbReference type="PANTHER" id="PTHR46515:SF1">
    <property type="entry name" value="TATA ELEMENT MODULATORY FACTOR"/>
    <property type="match status" value="1"/>
</dbReference>
<dbReference type="PANTHER" id="PTHR46515">
    <property type="entry name" value="TATA ELEMENT MODULATORY FACTOR TMF1"/>
    <property type="match status" value="1"/>
</dbReference>
<dbReference type="InterPro" id="IPR022092">
    <property type="entry name" value="TMF_DNA-bd"/>
</dbReference>
<feature type="compositionally biased region" description="Basic and acidic residues" evidence="5">
    <location>
        <begin position="553"/>
        <end position="575"/>
    </location>
</feature>
<dbReference type="EMBL" id="LUKN01002533">
    <property type="protein sequence ID" value="OAQ98921.1"/>
    <property type="molecule type" value="Genomic_DNA"/>
</dbReference>
<feature type="compositionally biased region" description="Basic and acidic residues" evidence="5">
    <location>
        <begin position="286"/>
        <end position="301"/>
    </location>
</feature>
<feature type="domain" description="TATA element modulatory factor 1 TATA binding" evidence="6">
    <location>
        <begin position="721"/>
        <end position="834"/>
    </location>
</feature>
<feature type="compositionally biased region" description="Basic and acidic residues" evidence="5">
    <location>
        <begin position="162"/>
        <end position="172"/>
    </location>
</feature>
<dbReference type="OrthoDB" id="74178at2759"/>
<feature type="compositionally biased region" description="Polar residues" evidence="5">
    <location>
        <begin position="104"/>
        <end position="113"/>
    </location>
</feature>
<evidence type="ECO:0000259" key="6">
    <source>
        <dbReference type="Pfam" id="PF12325"/>
    </source>
</evidence>
<feature type="region of interest" description="Disordered" evidence="5">
    <location>
        <begin position="548"/>
        <end position="716"/>
    </location>
</feature>
<feature type="region of interest" description="Disordered" evidence="5">
    <location>
        <begin position="26"/>
        <end position="193"/>
    </location>
</feature>
<name>A0A179IAJ9_CORDF</name>
<dbReference type="InterPro" id="IPR052602">
    <property type="entry name" value="Growth_transcription_reg"/>
</dbReference>
<dbReference type="InterPro" id="IPR022091">
    <property type="entry name" value="TMF_TATA-bd"/>
</dbReference>
<dbReference type="GO" id="GO:0005783">
    <property type="term" value="C:endoplasmic reticulum"/>
    <property type="evidence" value="ECO:0007669"/>
    <property type="project" value="TreeGrafter"/>
</dbReference>
<protein>
    <recommendedName>
        <fullName evidence="6">TATA element modulatory factor 1 TATA binding domain-containing protein</fullName>
    </recommendedName>
</protein>
<dbReference type="GO" id="GO:0005794">
    <property type="term" value="C:Golgi apparatus"/>
    <property type="evidence" value="ECO:0007669"/>
    <property type="project" value="UniProtKB-SubCell"/>
</dbReference>
<proteinExistence type="predicted"/>
<keyword evidence="8" id="KW-1185">Reference proteome</keyword>
<comment type="caution">
    <text evidence="7">The sequence shown here is derived from an EMBL/GenBank/DDBJ whole genome shotgun (WGS) entry which is preliminary data.</text>
</comment>
<feature type="region of interest" description="Disordered" evidence="5">
    <location>
        <begin position="286"/>
        <end position="323"/>
    </location>
</feature>
<feature type="compositionally biased region" description="Low complexity" evidence="5">
    <location>
        <begin position="646"/>
        <end position="661"/>
    </location>
</feature>
<keyword evidence="3 4" id="KW-0175">Coiled coil</keyword>
<evidence type="ECO:0000256" key="2">
    <source>
        <dbReference type="ARBA" id="ARBA00023034"/>
    </source>
</evidence>
<keyword evidence="2" id="KW-0333">Golgi apparatus</keyword>
<feature type="compositionally biased region" description="Basic and acidic residues" evidence="5">
    <location>
        <begin position="374"/>
        <end position="405"/>
    </location>
</feature>
<dbReference type="Pfam" id="PF12325">
    <property type="entry name" value="TMF_TATA_bd"/>
    <property type="match status" value="1"/>
</dbReference>
<feature type="compositionally biased region" description="Basic and acidic residues" evidence="5">
    <location>
        <begin position="490"/>
        <end position="520"/>
    </location>
</feature>
<comment type="subcellular location">
    <subcellularLocation>
        <location evidence="1">Golgi apparatus</location>
    </subcellularLocation>
</comment>
<evidence type="ECO:0000313" key="7">
    <source>
        <dbReference type="EMBL" id="OAQ98921.1"/>
    </source>
</evidence>
<feature type="region of interest" description="Disordered" evidence="5">
    <location>
        <begin position="226"/>
        <end position="247"/>
    </location>
</feature>
<accession>A0A179IAJ9</accession>
<feature type="compositionally biased region" description="Basic and acidic residues" evidence="5">
    <location>
        <begin position="313"/>
        <end position="323"/>
    </location>
</feature>
<evidence type="ECO:0000256" key="1">
    <source>
        <dbReference type="ARBA" id="ARBA00004555"/>
    </source>
</evidence>
<gene>
    <name evidence="7" type="ORF">LLEC1_01087</name>
</gene>
<feature type="coiled-coil region" evidence="4">
    <location>
        <begin position="733"/>
        <end position="833"/>
    </location>
</feature>
<feature type="compositionally biased region" description="Low complexity" evidence="5">
    <location>
        <begin position="136"/>
        <end position="152"/>
    </location>
</feature>
<feature type="compositionally biased region" description="Low complexity" evidence="5">
    <location>
        <begin position="39"/>
        <end position="79"/>
    </location>
</feature>
<dbReference type="AlphaFoldDB" id="A0A179IAJ9"/>
<dbReference type="Pfam" id="PF12329">
    <property type="entry name" value="TMF_DNA_bd"/>
    <property type="match status" value="1"/>
</dbReference>
<reference evidence="7 8" key="1">
    <citation type="submission" date="2016-03" db="EMBL/GenBank/DDBJ databases">
        <title>Fine-scale spatial genetic structure of a fungal parasite of coffee scale insects.</title>
        <authorList>
            <person name="Jackson D."/>
            <person name="Zemenick K.A."/>
            <person name="Malloure B."/>
            <person name="Quandt C.A."/>
            <person name="James T.Y."/>
        </authorList>
    </citation>
    <scope>NUCLEOTIDE SEQUENCE [LARGE SCALE GENOMIC DNA]</scope>
    <source>
        <strain evidence="7 8">UM487</strain>
    </source>
</reference>
<organism evidence="7 8">
    <name type="scientific">Cordyceps confragosa</name>
    <name type="common">Lecanicillium lecanii</name>
    <dbReference type="NCBI Taxonomy" id="2714763"/>
    <lineage>
        <taxon>Eukaryota</taxon>
        <taxon>Fungi</taxon>
        <taxon>Dikarya</taxon>
        <taxon>Ascomycota</taxon>
        <taxon>Pezizomycotina</taxon>
        <taxon>Sordariomycetes</taxon>
        <taxon>Hypocreomycetidae</taxon>
        <taxon>Hypocreales</taxon>
        <taxon>Cordycipitaceae</taxon>
        <taxon>Akanthomyces</taxon>
    </lineage>
</organism>
<feature type="compositionally biased region" description="Low complexity" evidence="5">
    <location>
        <begin position="226"/>
        <end position="243"/>
    </location>
</feature>
<evidence type="ECO:0000256" key="4">
    <source>
        <dbReference type="SAM" id="Coils"/>
    </source>
</evidence>
<feature type="compositionally biased region" description="Basic and acidic residues" evidence="5">
    <location>
        <begin position="115"/>
        <end position="135"/>
    </location>
</feature>
<dbReference type="Proteomes" id="UP000243081">
    <property type="component" value="Unassembled WGS sequence"/>
</dbReference>
<sequence length="836" mass="91841">MAAPNKSSSRWGSFLSQAVAGVESRLDNILTEEDGGSNASKTQQQPKPQPQMQAPTPASAVPAAAKASPNTSRSSSNNRANDRLQARLAKAMAGKVAAQGGGSARSSVDNASRPSMERKSTDSRVADTDEIKTVEATESTPETTVEETAQTDAQDEEAVAEADSHLADHAAEAPDQAAAAAPETEVGRAPVLPDEVEQLKYNHQQELQEYVERIDSLESKLQYLAKSAAESAQKAANAAPSGSMEGKLAAKDERIALLMEEGQKLATGEQKYRTIIKKLRQQVADSEKQNGELNKAKEKAAADVAALRTRLGSSEEKEKRQEEMRMATASLQKEIDSLRKEKATRDEAVRKLERDLKTKTEEASKAATLSKNLAAEREKFETQEESHAALRAEKETLEEKAEQDRIEWSEKLDRAVERGRSAENELRVEMRAMETKLEIMRTQAEEATSGSGGEAHVKLLRQIETLQSQYASASSNWQSMESSLLAKLSNLEKERDEAQKRESEMRKKARDSTTRARTLDEELQDVQPVLIKTREQLESVRNELAALKTSSKATEEALEQARSDLEREQRTKSRDFATQQTEWTEDAVRVDRMDSRPESPVPGNISRTFSTDLASLGGLPLPYRQRTTPLSGSIPDIDARPRSRRPSAQPPFRLLPASPNPGVGGAPPAPFSPFPQSSELGSNNPLSPPAVDEDAENGGILGFDDAVPSSPRQPAQDMISMSTVGAGPSVQLVERMSAAIRRLEAEKVAAKEEMTRVCNQRDEARTDMVGLMKELEEAKTASARVPDLQEQVDKLDARYQTTLEMLGEKSELVEELRADVQDLKAMYRELVEQTMK</sequence>
<evidence type="ECO:0000313" key="8">
    <source>
        <dbReference type="Proteomes" id="UP000243081"/>
    </source>
</evidence>
<feature type="compositionally biased region" description="Basic and acidic residues" evidence="5">
    <location>
        <begin position="355"/>
        <end position="364"/>
    </location>
</feature>
<dbReference type="OMA" id="EEMHGYI"/>
<feature type="compositionally biased region" description="Low complexity" evidence="5">
    <location>
        <begin position="173"/>
        <end position="183"/>
    </location>
</feature>
<evidence type="ECO:0000256" key="5">
    <source>
        <dbReference type="SAM" id="MobiDB-lite"/>
    </source>
</evidence>
<feature type="compositionally biased region" description="Basic and acidic residues" evidence="5">
    <location>
        <begin position="586"/>
        <end position="597"/>
    </location>
</feature>